<comment type="caution">
    <text evidence="1">The sequence shown here is derived from an EMBL/GenBank/DDBJ whole genome shotgun (WGS) entry which is preliminary data.</text>
</comment>
<organism evidence="1 2">
    <name type="scientific">Neonectria magnoliae</name>
    <dbReference type="NCBI Taxonomy" id="2732573"/>
    <lineage>
        <taxon>Eukaryota</taxon>
        <taxon>Fungi</taxon>
        <taxon>Dikarya</taxon>
        <taxon>Ascomycota</taxon>
        <taxon>Pezizomycotina</taxon>
        <taxon>Sordariomycetes</taxon>
        <taxon>Hypocreomycetidae</taxon>
        <taxon>Hypocreales</taxon>
        <taxon>Nectriaceae</taxon>
        <taxon>Neonectria</taxon>
    </lineage>
</organism>
<keyword evidence="2" id="KW-1185">Reference proteome</keyword>
<gene>
    <name evidence="1" type="ORF">QQZ08_002830</name>
</gene>
<evidence type="ECO:0000313" key="2">
    <source>
        <dbReference type="Proteomes" id="UP001498421"/>
    </source>
</evidence>
<protein>
    <submittedName>
        <fullName evidence="1">Uncharacterized protein</fullName>
    </submittedName>
</protein>
<dbReference type="Proteomes" id="UP001498421">
    <property type="component" value="Unassembled WGS sequence"/>
</dbReference>
<reference evidence="1 2" key="1">
    <citation type="journal article" date="2025" name="Microbiol. Resour. Announc.">
        <title>Draft genome sequences for Neonectria magnoliae and Neonectria punicea, canker pathogens of Liriodendron tulipifera and Acer saccharum in West Virginia.</title>
        <authorList>
            <person name="Petronek H.M."/>
            <person name="Kasson M.T."/>
            <person name="Metheny A.M."/>
            <person name="Stauder C.M."/>
            <person name="Lovett B."/>
            <person name="Lynch S.C."/>
            <person name="Garnas J.R."/>
            <person name="Kasson L.R."/>
            <person name="Stajich J.E."/>
        </authorList>
    </citation>
    <scope>NUCLEOTIDE SEQUENCE [LARGE SCALE GENOMIC DNA]</scope>
    <source>
        <strain evidence="1 2">NRRL 64651</strain>
    </source>
</reference>
<proteinExistence type="predicted"/>
<evidence type="ECO:0000313" key="1">
    <source>
        <dbReference type="EMBL" id="KAK7430538.1"/>
    </source>
</evidence>
<sequence length="122" mass="13861">MNTQKAASTNDRFKDLIREVDDLLCKINGVSDHPFDMSAYDCDFVINCIEDFLVAENNAMVLVQPLSLRALSVAKPNDLAPADSAPVQERCEKLDLDHDDLEQEWEGLEELFKDDDTREKTE</sequence>
<accession>A0ABR1IAA1</accession>
<dbReference type="EMBL" id="JAZAVK010000018">
    <property type="protein sequence ID" value="KAK7430538.1"/>
    <property type="molecule type" value="Genomic_DNA"/>
</dbReference>
<name>A0ABR1IAA1_9HYPO</name>